<name>A0ABD3M6V8_9STRA</name>
<dbReference type="PANTHER" id="PTHR16509">
    <property type="match status" value="1"/>
</dbReference>
<gene>
    <name evidence="2" type="ORF">ACHAWU_006089</name>
</gene>
<evidence type="ECO:0000313" key="3">
    <source>
        <dbReference type="Proteomes" id="UP001530293"/>
    </source>
</evidence>
<organism evidence="2 3">
    <name type="scientific">Discostella pseudostelligera</name>
    <dbReference type="NCBI Taxonomy" id="259834"/>
    <lineage>
        <taxon>Eukaryota</taxon>
        <taxon>Sar</taxon>
        <taxon>Stramenopiles</taxon>
        <taxon>Ochrophyta</taxon>
        <taxon>Bacillariophyta</taxon>
        <taxon>Coscinodiscophyceae</taxon>
        <taxon>Thalassiosirophycidae</taxon>
        <taxon>Stephanodiscales</taxon>
        <taxon>Stephanodiscaceae</taxon>
        <taxon>Discostella</taxon>
    </lineage>
</organism>
<evidence type="ECO:0000313" key="2">
    <source>
        <dbReference type="EMBL" id="KAL3758429.1"/>
    </source>
</evidence>
<feature type="domain" description="Calcineurin-like phosphoesterase" evidence="1">
    <location>
        <begin position="136"/>
        <end position="426"/>
    </location>
</feature>
<dbReference type="Gene3D" id="3.60.21.10">
    <property type="match status" value="1"/>
</dbReference>
<protein>
    <recommendedName>
        <fullName evidence="1">Calcineurin-like phosphoesterase domain-containing protein</fullName>
    </recommendedName>
</protein>
<reference evidence="2 3" key="1">
    <citation type="submission" date="2024-10" db="EMBL/GenBank/DDBJ databases">
        <title>Updated reference genomes for cyclostephanoid diatoms.</title>
        <authorList>
            <person name="Roberts W.R."/>
            <person name="Alverson A.J."/>
        </authorList>
    </citation>
    <scope>NUCLEOTIDE SEQUENCE [LARGE SCALE GENOMIC DNA]</scope>
    <source>
        <strain evidence="2 3">AJA232-27</strain>
    </source>
</reference>
<dbReference type="Proteomes" id="UP001530293">
    <property type="component" value="Unassembled WGS sequence"/>
</dbReference>
<comment type="caution">
    <text evidence="2">The sequence shown here is derived from an EMBL/GenBank/DDBJ whole genome shotgun (WGS) entry which is preliminary data.</text>
</comment>
<dbReference type="SUPFAM" id="SSF56300">
    <property type="entry name" value="Metallo-dependent phosphatases"/>
    <property type="match status" value="1"/>
</dbReference>
<evidence type="ECO:0000259" key="1">
    <source>
        <dbReference type="Pfam" id="PF00149"/>
    </source>
</evidence>
<dbReference type="InterPro" id="IPR004843">
    <property type="entry name" value="Calcineurin-like_PHP"/>
</dbReference>
<keyword evidence="3" id="KW-1185">Reference proteome</keyword>
<sequence>MLYGSTTVSPYCLSAPLPTITAVALAPTSMKCLFFFLVFLGEISSAFQTPSSSLSRQTTITAMAKPTPVRRTSSLAYDNNDGSKENYHRVDMWRKRRNLPLKPRYTTTALSSSASSSITQLDEVENSACNSKPMYTFGVLADIQYAPIPDGHSYSGNPRYYQHAKEAARHAAIHFQEEQVQCVINLGDIVDGKCADVEKWGGTIDEEKKSDGCSSSSVGHDAIDDVLEALSPYNAGRILHTYGNHELYNLSRFELGHKLSIPFIREPTNELVGYYDHVLHEPQRQHCDDDNANPWKLRFVVLDSYDICLLDRCAETSKKRQAAHEILSRHNPNYPEQENSPEGLVGLSRRFVAFNGGVDTPQLEWLESSMQSARENGEKVIICSHQPIHPQSSFTTCLIWNYDDVLSIVRKYSDVVIASFSGHAHKGGYIRDEESGVHFRTFEAMLESPCPIRTYAFVDVWKDRLVVRGMGDCFSDVYDLDHLESKVGTTVAK</sequence>
<dbReference type="EMBL" id="JALLBG020000231">
    <property type="protein sequence ID" value="KAL3758429.1"/>
    <property type="molecule type" value="Genomic_DNA"/>
</dbReference>
<dbReference type="Pfam" id="PF00149">
    <property type="entry name" value="Metallophos"/>
    <property type="match status" value="1"/>
</dbReference>
<dbReference type="PANTHER" id="PTHR16509:SF1">
    <property type="entry name" value="MANGANESE-DEPENDENT ADP-RIBOSE_CDP-ALCOHOL DIPHOSPHATASE"/>
    <property type="match status" value="1"/>
</dbReference>
<dbReference type="AlphaFoldDB" id="A0ABD3M6V8"/>
<accession>A0ABD3M6V8</accession>
<proteinExistence type="predicted"/>
<dbReference type="InterPro" id="IPR029052">
    <property type="entry name" value="Metallo-depent_PP-like"/>
</dbReference>